<feature type="compositionally biased region" description="Polar residues" evidence="4">
    <location>
        <begin position="232"/>
        <end position="242"/>
    </location>
</feature>
<dbReference type="PANTHER" id="PTHR12346">
    <property type="entry name" value="SIN3B-RELATED"/>
    <property type="match status" value="1"/>
</dbReference>
<evidence type="ECO:0000313" key="5">
    <source>
        <dbReference type="EMBL" id="EOB11401.1"/>
    </source>
</evidence>
<dbReference type="Pfam" id="PF02671">
    <property type="entry name" value="PAH"/>
    <property type="match status" value="2"/>
</dbReference>
<feature type="region of interest" description="Disordered" evidence="4">
    <location>
        <begin position="232"/>
        <end position="256"/>
    </location>
</feature>
<dbReference type="EMBL" id="KB910121">
    <property type="protein sequence ID" value="EOB11401.1"/>
    <property type="molecule type" value="Genomic_DNA"/>
</dbReference>
<feature type="region of interest" description="Disordered" evidence="4">
    <location>
        <begin position="1"/>
        <end position="42"/>
    </location>
</feature>
<dbReference type="OrthoDB" id="10265969at2759"/>
<dbReference type="Gene3D" id="1.20.1160.11">
    <property type="entry name" value="Paired amphipathic helix"/>
    <property type="match status" value="3"/>
</dbReference>
<evidence type="ECO:0000256" key="1">
    <source>
        <dbReference type="ARBA" id="ARBA00004123"/>
    </source>
</evidence>
<dbReference type="AlphaFoldDB" id="R0KLC3"/>
<dbReference type="VEuPathDB" id="MicrosporidiaDB:NBO_1214gi001"/>
<sequence length="466" mass="54204">MSKDMENTSNQDNESWNDQNKKRVAREDVVGDYNSDGMSKQYFIPPPQQAHISIPKPQEYVDSNLGGQQQSMTMSKSAVPEDAEVSDAMVFLNKIKEEYSNEMLIYDNFLETMRDFKFGKIDADEVCKAVRLLFKDKPHLIETFNEYLPNHLKFTGEARNNDNSGSRPFERVMHHQQPPQFRRNVYNTNQKMMHGGHIPHPMMHKIGPPPPHIHQPHLPGSIPPGMVPNFPPQQNLKPQHMQSPIRHPPQGPQKPQFNYQAHPPNPQHDEVERLKRKQANNYIQKVKKRYANHPSVYKTFVELLQNYQTTADFEKIHASIKGLLWENPDLIIEFEKDFASPSAVKSDVDMSFYKKISEVLVDKDTLNDFFRCLNYFNQHLISQKDFLLMVEPLLKSTELINQFKKYIKYNESPDELESKNQEKCKKIGSYKILNQEIVNEYQDPIAREVINTSCVNCPTFESEDAN</sequence>
<dbReference type="GO" id="GO:0003714">
    <property type="term" value="F:transcription corepressor activity"/>
    <property type="evidence" value="ECO:0007669"/>
    <property type="project" value="InterPro"/>
</dbReference>
<evidence type="ECO:0000256" key="4">
    <source>
        <dbReference type="SAM" id="MobiDB-lite"/>
    </source>
</evidence>
<evidence type="ECO:0000256" key="2">
    <source>
        <dbReference type="ARBA" id="ARBA00023242"/>
    </source>
</evidence>
<dbReference type="InterPro" id="IPR039774">
    <property type="entry name" value="Sin3-like"/>
</dbReference>
<dbReference type="HOGENOM" id="CLU_586729_0_0_1"/>
<comment type="subcellular location">
    <subcellularLocation>
        <location evidence="1 3">Nucleus</location>
    </subcellularLocation>
</comment>
<gene>
    <name evidence="5" type="ORF">NBO_1214gi001</name>
</gene>
<dbReference type="STRING" id="578461.R0KLC3"/>
<feature type="non-terminal residue" evidence="5">
    <location>
        <position position="466"/>
    </location>
</feature>
<dbReference type="GO" id="GO:0005634">
    <property type="term" value="C:nucleus"/>
    <property type="evidence" value="ECO:0007669"/>
    <property type="project" value="UniProtKB-SubCell"/>
</dbReference>
<feature type="compositionally biased region" description="Basic and acidic residues" evidence="4">
    <location>
        <begin position="19"/>
        <end position="29"/>
    </location>
</feature>
<reference evidence="5 6" key="1">
    <citation type="journal article" date="2013" name="BMC Genomics">
        <title>Comparative genomics of parasitic silkworm microsporidia reveal an association between genome expansion and host adaptation.</title>
        <authorList>
            <person name="Pan G."/>
            <person name="Xu J."/>
            <person name="Li T."/>
            <person name="Xia Q."/>
            <person name="Liu S.L."/>
            <person name="Zhang G."/>
            <person name="Li S."/>
            <person name="Li C."/>
            <person name="Liu H."/>
            <person name="Yang L."/>
            <person name="Liu T."/>
            <person name="Zhang X."/>
            <person name="Wu Z."/>
            <person name="Fan W."/>
            <person name="Dang X."/>
            <person name="Xiang H."/>
            <person name="Tao M."/>
            <person name="Li Y."/>
            <person name="Hu J."/>
            <person name="Li Z."/>
            <person name="Lin L."/>
            <person name="Luo J."/>
            <person name="Geng L."/>
            <person name="Wang L."/>
            <person name="Long M."/>
            <person name="Wan Y."/>
            <person name="He N."/>
            <person name="Zhang Z."/>
            <person name="Lu C."/>
            <person name="Keeling P.J."/>
            <person name="Wang J."/>
            <person name="Xiang Z."/>
            <person name="Zhou Z."/>
        </authorList>
    </citation>
    <scope>NUCLEOTIDE SEQUENCE [LARGE SCALE GENOMIC DNA]</scope>
    <source>
        <strain evidence="6">CQ1 / CVCC 102059</strain>
    </source>
</reference>
<keyword evidence="6" id="KW-1185">Reference proteome</keyword>
<evidence type="ECO:0000313" key="6">
    <source>
        <dbReference type="Proteomes" id="UP000016927"/>
    </source>
</evidence>
<name>R0KLC3_NOSB1</name>
<keyword evidence="2 3" id="KW-0539">Nucleus</keyword>
<dbReference type="InterPro" id="IPR036600">
    <property type="entry name" value="PAH_sf"/>
</dbReference>
<organism evidence="5 6">
    <name type="scientific">Nosema bombycis (strain CQ1 / CVCC 102059)</name>
    <name type="common">Microsporidian parasite</name>
    <name type="synonym">Pebrine of silkworm</name>
    <dbReference type="NCBI Taxonomy" id="578461"/>
    <lineage>
        <taxon>Eukaryota</taxon>
        <taxon>Fungi</taxon>
        <taxon>Fungi incertae sedis</taxon>
        <taxon>Microsporidia</taxon>
        <taxon>Nosematidae</taxon>
        <taxon>Nosema</taxon>
    </lineage>
</organism>
<feature type="compositionally biased region" description="Polar residues" evidence="4">
    <location>
        <begin position="7"/>
        <end position="18"/>
    </location>
</feature>
<accession>R0KLC3</accession>
<dbReference type="PROSITE" id="PS51477">
    <property type="entry name" value="PAH"/>
    <property type="match status" value="2"/>
</dbReference>
<evidence type="ECO:0000256" key="3">
    <source>
        <dbReference type="PROSITE-ProRule" id="PRU00810"/>
    </source>
</evidence>
<dbReference type="SUPFAM" id="SSF47762">
    <property type="entry name" value="PAH2 domain"/>
    <property type="match status" value="3"/>
</dbReference>
<protein>
    <submittedName>
        <fullName evidence="5">Transcriptional regulator-like protein</fullName>
    </submittedName>
</protein>
<dbReference type="Proteomes" id="UP000016927">
    <property type="component" value="Unassembled WGS sequence"/>
</dbReference>
<dbReference type="InterPro" id="IPR003822">
    <property type="entry name" value="PAH"/>
</dbReference>
<proteinExistence type="predicted"/>